<name>A0A9K3MVT2_HELAN</name>
<dbReference type="Proteomes" id="UP000215914">
    <property type="component" value="Unassembled WGS sequence"/>
</dbReference>
<dbReference type="GO" id="GO:0003743">
    <property type="term" value="F:translation initiation factor activity"/>
    <property type="evidence" value="ECO:0007669"/>
    <property type="project" value="UniProtKB-KW"/>
</dbReference>
<keyword evidence="1" id="KW-0396">Initiation factor</keyword>
<evidence type="ECO:0000313" key="2">
    <source>
        <dbReference type="Proteomes" id="UP000215914"/>
    </source>
</evidence>
<keyword evidence="2" id="KW-1185">Reference proteome</keyword>
<sequence length="42" mass="4735">MGSRPLCAGGGMWTMTFPKSKSDKYWAYMFDHGDEICEAVVM</sequence>
<dbReference type="Gramene" id="mRNA:HanXRQr2_Chr12g0538411">
    <property type="protein sequence ID" value="mRNA:HanXRQr2_Chr12g0538411"/>
    <property type="gene ID" value="HanXRQr2_Chr12g0538411"/>
</dbReference>
<gene>
    <name evidence="1" type="ORF">HanXRQr2_Chr12g0538411</name>
</gene>
<evidence type="ECO:0000313" key="1">
    <source>
        <dbReference type="EMBL" id="KAF5777666.1"/>
    </source>
</evidence>
<accession>A0A9K3MVT2</accession>
<reference evidence="1" key="1">
    <citation type="journal article" date="2017" name="Nature">
        <title>The sunflower genome provides insights into oil metabolism, flowering and Asterid evolution.</title>
        <authorList>
            <person name="Badouin H."/>
            <person name="Gouzy J."/>
            <person name="Grassa C.J."/>
            <person name="Murat F."/>
            <person name="Staton S.E."/>
            <person name="Cottret L."/>
            <person name="Lelandais-Briere C."/>
            <person name="Owens G.L."/>
            <person name="Carrere S."/>
            <person name="Mayjonade B."/>
            <person name="Legrand L."/>
            <person name="Gill N."/>
            <person name="Kane N.C."/>
            <person name="Bowers J.E."/>
            <person name="Hubner S."/>
            <person name="Bellec A."/>
            <person name="Berard A."/>
            <person name="Berges H."/>
            <person name="Blanchet N."/>
            <person name="Boniface M.C."/>
            <person name="Brunel D."/>
            <person name="Catrice O."/>
            <person name="Chaidir N."/>
            <person name="Claudel C."/>
            <person name="Donnadieu C."/>
            <person name="Faraut T."/>
            <person name="Fievet G."/>
            <person name="Helmstetter N."/>
            <person name="King M."/>
            <person name="Knapp S.J."/>
            <person name="Lai Z."/>
            <person name="Le Paslier M.C."/>
            <person name="Lippi Y."/>
            <person name="Lorenzon L."/>
            <person name="Mandel J.R."/>
            <person name="Marage G."/>
            <person name="Marchand G."/>
            <person name="Marquand E."/>
            <person name="Bret-Mestries E."/>
            <person name="Morien E."/>
            <person name="Nambeesan S."/>
            <person name="Nguyen T."/>
            <person name="Pegot-Espagnet P."/>
            <person name="Pouilly N."/>
            <person name="Raftis F."/>
            <person name="Sallet E."/>
            <person name="Schiex T."/>
            <person name="Thomas J."/>
            <person name="Vandecasteele C."/>
            <person name="Vares D."/>
            <person name="Vear F."/>
            <person name="Vautrin S."/>
            <person name="Crespi M."/>
            <person name="Mangin B."/>
            <person name="Burke J.M."/>
            <person name="Salse J."/>
            <person name="Munos S."/>
            <person name="Vincourt P."/>
            <person name="Rieseberg L.H."/>
            <person name="Langlade N.B."/>
        </authorList>
    </citation>
    <scope>NUCLEOTIDE SEQUENCE</scope>
    <source>
        <tissue evidence="1">Leaves</tissue>
    </source>
</reference>
<reference evidence="1" key="2">
    <citation type="submission" date="2020-06" db="EMBL/GenBank/DDBJ databases">
        <title>Helianthus annuus Genome sequencing and assembly Release 2.</title>
        <authorList>
            <person name="Gouzy J."/>
            <person name="Langlade N."/>
            <person name="Munos S."/>
        </authorList>
    </citation>
    <scope>NUCLEOTIDE SEQUENCE</scope>
    <source>
        <tissue evidence="1">Leaves</tissue>
    </source>
</reference>
<proteinExistence type="predicted"/>
<keyword evidence="1" id="KW-0648">Protein biosynthesis</keyword>
<organism evidence="1 2">
    <name type="scientific">Helianthus annuus</name>
    <name type="common">Common sunflower</name>
    <dbReference type="NCBI Taxonomy" id="4232"/>
    <lineage>
        <taxon>Eukaryota</taxon>
        <taxon>Viridiplantae</taxon>
        <taxon>Streptophyta</taxon>
        <taxon>Embryophyta</taxon>
        <taxon>Tracheophyta</taxon>
        <taxon>Spermatophyta</taxon>
        <taxon>Magnoliopsida</taxon>
        <taxon>eudicotyledons</taxon>
        <taxon>Gunneridae</taxon>
        <taxon>Pentapetalae</taxon>
        <taxon>asterids</taxon>
        <taxon>campanulids</taxon>
        <taxon>Asterales</taxon>
        <taxon>Asteraceae</taxon>
        <taxon>Asteroideae</taxon>
        <taxon>Heliantheae alliance</taxon>
        <taxon>Heliantheae</taxon>
        <taxon>Helianthus</taxon>
    </lineage>
</organism>
<dbReference type="AlphaFoldDB" id="A0A9K3MVT2"/>
<dbReference type="InterPro" id="IPR023398">
    <property type="entry name" value="TIF_eIF4e-like"/>
</dbReference>
<protein>
    <submittedName>
        <fullName evidence="1">Translation Initiation factor eIF-4e</fullName>
    </submittedName>
</protein>
<dbReference type="EMBL" id="MNCJ02000327">
    <property type="protein sequence ID" value="KAF5777666.1"/>
    <property type="molecule type" value="Genomic_DNA"/>
</dbReference>
<comment type="caution">
    <text evidence="1">The sequence shown here is derived from an EMBL/GenBank/DDBJ whole genome shotgun (WGS) entry which is preliminary data.</text>
</comment>
<dbReference type="SUPFAM" id="SSF55418">
    <property type="entry name" value="eIF4e-like"/>
    <property type="match status" value="1"/>
</dbReference>